<feature type="domain" description="HTH marR-type" evidence="1">
    <location>
        <begin position="1"/>
        <end position="153"/>
    </location>
</feature>
<dbReference type="PANTHER" id="PTHR33164">
    <property type="entry name" value="TRANSCRIPTIONAL REGULATOR, MARR FAMILY"/>
    <property type="match status" value="1"/>
</dbReference>
<dbReference type="PROSITE" id="PS50995">
    <property type="entry name" value="HTH_MARR_2"/>
    <property type="match status" value="1"/>
</dbReference>
<dbReference type="InterPro" id="IPR011991">
    <property type="entry name" value="ArsR-like_HTH"/>
</dbReference>
<dbReference type="OrthoDB" id="2287011at2"/>
<evidence type="ECO:0000313" key="3">
    <source>
        <dbReference type="Proteomes" id="UP000470384"/>
    </source>
</evidence>
<dbReference type="InterPro" id="IPR039422">
    <property type="entry name" value="MarR/SlyA-like"/>
</dbReference>
<keyword evidence="3" id="KW-1185">Reference proteome</keyword>
<reference evidence="2 3" key="1">
    <citation type="journal article" date="2016" name="Int. J. Syst. Evol. Microbiol.">
        <title>Pyruvatibacter mobilis gen. nov., sp. nov., a marine bacterium from the culture broth of Picochlorum sp. 122.</title>
        <authorList>
            <person name="Wang G."/>
            <person name="Tang M."/>
            <person name="Wu H."/>
            <person name="Dai S."/>
            <person name="Li T."/>
            <person name="Chen C."/>
            <person name="He H."/>
            <person name="Fan J."/>
            <person name="Xiang W."/>
            <person name="Li X."/>
        </authorList>
    </citation>
    <scope>NUCLEOTIDE SEQUENCE [LARGE SCALE GENOMIC DNA]</scope>
    <source>
        <strain evidence="2 3">GYP-11</strain>
    </source>
</reference>
<dbReference type="GO" id="GO:0006950">
    <property type="term" value="P:response to stress"/>
    <property type="evidence" value="ECO:0007669"/>
    <property type="project" value="TreeGrafter"/>
</dbReference>
<evidence type="ECO:0000313" key="2">
    <source>
        <dbReference type="EMBL" id="NBG96751.1"/>
    </source>
</evidence>
<dbReference type="AlphaFoldDB" id="A0A845QG08"/>
<comment type="caution">
    <text evidence="2">The sequence shown here is derived from an EMBL/GenBank/DDBJ whole genome shotgun (WGS) entry which is preliminary data.</text>
</comment>
<evidence type="ECO:0000259" key="1">
    <source>
        <dbReference type="PROSITE" id="PS50995"/>
    </source>
</evidence>
<dbReference type="RefSeq" id="WP_160588770.1">
    <property type="nucleotide sequence ID" value="NZ_BMHN01000001.1"/>
</dbReference>
<dbReference type="EMBL" id="WXYQ01000011">
    <property type="protein sequence ID" value="NBG96751.1"/>
    <property type="molecule type" value="Genomic_DNA"/>
</dbReference>
<accession>A0A845QG08</accession>
<protein>
    <submittedName>
        <fullName evidence="2">MarR family transcriptional regulator</fullName>
    </submittedName>
</protein>
<proteinExistence type="predicted"/>
<sequence>MSLQDTSHDISPSDDPDDPVLFTFFNEIGIIDQLARNAFERVLPRGMTVPQFAVLNHFVRLGGPRTPAQLASSFQVSRATMTNTLKRLSQAGYIVAERDPEDGRSKKIDITDEGRVMREQAIGGLGPLLMELSQRFDLASLANLIPVLQDVRSELDNSRELADEIATRYNI</sequence>
<dbReference type="PANTHER" id="PTHR33164:SF43">
    <property type="entry name" value="HTH-TYPE TRANSCRIPTIONAL REPRESSOR YETL"/>
    <property type="match status" value="1"/>
</dbReference>
<dbReference type="GeneID" id="300653743"/>
<dbReference type="Proteomes" id="UP000470384">
    <property type="component" value="Unassembled WGS sequence"/>
</dbReference>
<dbReference type="InterPro" id="IPR036388">
    <property type="entry name" value="WH-like_DNA-bd_sf"/>
</dbReference>
<dbReference type="PRINTS" id="PR00598">
    <property type="entry name" value="HTHMARR"/>
</dbReference>
<dbReference type="SUPFAM" id="SSF46785">
    <property type="entry name" value="Winged helix' DNA-binding domain"/>
    <property type="match status" value="1"/>
</dbReference>
<dbReference type="InterPro" id="IPR000835">
    <property type="entry name" value="HTH_MarR-typ"/>
</dbReference>
<name>A0A845QG08_9HYPH</name>
<dbReference type="CDD" id="cd00090">
    <property type="entry name" value="HTH_ARSR"/>
    <property type="match status" value="1"/>
</dbReference>
<gene>
    <name evidence="2" type="ORF">GTQ45_13505</name>
</gene>
<dbReference type="GO" id="GO:0003700">
    <property type="term" value="F:DNA-binding transcription factor activity"/>
    <property type="evidence" value="ECO:0007669"/>
    <property type="project" value="InterPro"/>
</dbReference>
<dbReference type="Pfam" id="PF12802">
    <property type="entry name" value="MarR_2"/>
    <property type="match status" value="1"/>
</dbReference>
<dbReference type="SMART" id="SM00347">
    <property type="entry name" value="HTH_MARR"/>
    <property type="match status" value="1"/>
</dbReference>
<organism evidence="2 3">
    <name type="scientific">Pyruvatibacter mobilis</name>
    <dbReference type="NCBI Taxonomy" id="1712261"/>
    <lineage>
        <taxon>Bacteria</taxon>
        <taxon>Pseudomonadati</taxon>
        <taxon>Pseudomonadota</taxon>
        <taxon>Alphaproteobacteria</taxon>
        <taxon>Hyphomicrobiales</taxon>
        <taxon>Parvibaculaceae</taxon>
        <taxon>Pyruvatibacter</taxon>
    </lineage>
</organism>
<dbReference type="Gene3D" id="1.10.10.10">
    <property type="entry name" value="Winged helix-like DNA-binding domain superfamily/Winged helix DNA-binding domain"/>
    <property type="match status" value="1"/>
</dbReference>
<dbReference type="InterPro" id="IPR036390">
    <property type="entry name" value="WH_DNA-bd_sf"/>
</dbReference>